<keyword evidence="4" id="KW-1185">Reference proteome</keyword>
<dbReference type="EMBL" id="LR593886">
    <property type="protein sequence ID" value="VTR97638.1"/>
    <property type="molecule type" value="Genomic_DNA"/>
</dbReference>
<feature type="signal peptide" evidence="2">
    <location>
        <begin position="1"/>
        <end position="21"/>
    </location>
</feature>
<reference evidence="3 4" key="1">
    <citation type="submission" date="2019-05" db="EMBL/GenBank/DDBJ databases">
        <authorList>
            <consortium name="Science for Life Laboratories"/>
        </authorList>
    </citation>
    <scope>NUCLEOTIDE SEQUENCE [LARGE SCALE GENOMIC DNA]</scope>
    <source>
        <strain evidence="3">Soil9</strain>
    </source>
</reference>
<name>A0A6P2D8V0_9BACT</name>
<feature type="chain" id="PRO_5026652714" description="Transporter" evidence="2">
    <location>
        <begin position="22"/>
        <end position="325"/>
    </location>
</feature>
<dbReference type="InterPro" id="IPR025737">
    <property type="entry name" value="FApF"/>
</dbReference>
<feature type="compositionally biased region" description="Basic and acidic residues" evidence="1">
    <location>
        <begin position="39"/>
        <end position="90"/>
    </location>
</feature>
<dbReference type="Proteomes" id="UP000464178">
    <property type="component" value="Chromosome"/>
</dbReference>
<feature type="region of interest" description="Disordered" evidence="1">
    <location>
        <begin position="35"/>
        <end position="99"/>
    </location>
</feature>
<accession>A0A6P2D8V0</accession>
<proteinExistence type="predicted"/>
<evidence type="ECO:0000313" key="4">
    <source>
        <dbReference type="Proteomes" id="UP000464178"/>
    </source>
</evidence>
<protein>
    <recommendedName>
        <fullName evidence="5">Transporter</fullName>
    </recommendedName>
</protein>
<gene>
    <name evidence="3" type="ORF">SOIL9_06170</name>
</gene>
<evidence type="ECO:0000313" key="3">
    <source>
        <dbReference type="EMBL" id="VTR97638.1"/>
    </source>
</evidence>
<evidence type="ECO:0000256" key="1">
    <source>
        <dbReference type="SAM" id="MobiDB-lite"/>
    </source>
</evidence>
<evidence type="ECO:0000256" key="2">
    <source>
        <dbReference type="SAM" id="SignalP"/>
    </source>
</evidence>
<dbReference type="Pfam" id="PF13557">
    <property type="entry name" value="Phenol_MetA_deg"/>
    <property type="match status" value="1"/>
</dbReference>
<evidence type="ECO:0008006" key="5">
    <source>
        <dbReference type="Google" id="ProtNLM"/>
    </source>
</evidence>
<organism evidence="3 4">
    <name type="scientific">Gemmata massiliana</name>
    <dbReference type="NCBI Taxonomy" id="1210884"/>
    <lineage>
        <taxon>Bacteria</taxon>
        <taxon>Pseudomonadati</taxon>
        <taxon>Planctomycetota</taxon>
        <taxon>Planctomycetia</taxon>
        <taxon>Gemmatales</taxon>
        <taxon>Gemmataceae</taxon>
        <taxon>Gemmata</taxon>
    </lineage>
</organism>
<dbReference type="RefSeq" id="WP_162671295.1">
    <property type="nucleotide sequence ID" value="NZ_LR593886.1"/>
</dbReference>
<keyword evidence="2" id="KW-0732">Signal</keyword>
<dbReference type="KEGG" id="gms:SOIL9_06170"/>
<sequence length="325" mass="35764">MDRRLAVLLMTVLALCTGCMAANRPLPEYRTRQALFSWKGEKESDKDDDKKESDKNEAGGKEPDDKPNGDKNGGEKKPEEPDPIVTERPDFTNSSRTIGRNRIQLESGYTFTSDGHGASRMNSHAFLEALVRVGVFADWFEVQIGQNFLHTRAADPANPAGVNLQTGPQDLYLASKFALTKQDGILPETAVTLQMTLPTGSREQGSNKVLPGLLFLYSWDVIPDRISLAGSSVFANAEEDDHGYFSYAQSLSVGYTVTKRLSAYTECFAIFPSGATPTPVGPEYYYNGGLLYQVTPNFQLDVRFGVGLNKHADDFFTGAGFAIRY</sequence>
<dbReference type="AlphaFoldDB" id="A0A6P2D8V0"/>